<feature type="compositionally biased region" description="Basic and acidic residues" evidence="6">
    <location>
        <begin position="365"/>
        <end position="383"/>
    </location>
</feature>
<organism evidence="9 10">
    <name type="scientific">Aspergillus bombycis</name>
    <dbReference type="NCBI Taxonomy" id="109264"/>
    <lineage>
        <taxon>Eukaryota</taxon>
        <taxon>Fungi</taxon>
        <taxon>Dikarya</taxon>
        <taxon>Ascomycota</taxon>
        <taxon>Pezizomycotina</taxon>
        <taxon>Eurotiomycetes</taxon>
        <taxon>Eurotiomycetidae</taxon>
        <taxon>Eurotiales</taxon>
        <taxon>Aspergillaceae</taxon>
        <taxon>Aspergillus</taxon>
    </lineage>
</organism>
<evidence type="ECO:0000256" key="1">
    <source>
        <dbReference type="ARBA" id="ARBA00004141"/>
    </source>
</evidence>
<keyword evidence="2 7" id="KW-0812">Transmembrane</keyword>
<reference evidence="9 10" key="1">
    <citation type="journal article" date="2016" name="Genome Biol. Evol.">
        <title>Draft genome sequence of an aflatoxigenic Aspergillus species, A. bombycis.</title>
        <authorList>
            <person name="Moore G.G."/>
            <person name="Mack B.M."/>
            <person name="Beltz S.B."/>
            <person name="Gilbert M.K."/>
        </authorList>
    </citation>
    <scope>NUCLEOTIDE SEQUENCE [LARGE SCALE GENOMIC DNA]</scope>
    <source>
        <strain evidence="10">NRRL 26010</strain>
    </source>
</reference>
<feature type="transmembrane region" description="Helical" evidence="7">
    <location>
        <begin position="222"/>
        <end position="242"/>
    </location>
</feature>
<proteinExistence type="inferred from homology"/>
<dbReference type="PANTHER" id="PTHR33048:SF132">
    <property type="entry name" value="MEMBRANE PROTEIN, PUTATIVE (AFU_ORTHOLOGUE AFUA_6G07820)-RELATED"/>
    <property type="match status" value="1"/>
</dbReference>
<comment type="subcellular location">
    <subcellularLocation>
        <location evidence="1">Membrane</location>
        <topology evidence="1">Multi-pass membrane protein</topology>
    </subcellularLocation>
</comment>
<gene>
    <name evidence="9" type="ORF">ABOM_006658</name>
</gene>
<feature type="transmembrane region" description="Helical" evidence="7">
    <location>
        <begin position="110"/>
        <end position="133"/>
    </location>
</feature>
<sequence>MAIGGPRGRYALSVSATFTCLATCATALRIYTRAFMVKQMGIDDWAILSSLACSWVFFGLFVGGLFPTSSFKSSNFVHIAEHLRPEVTYLMGEHIENIPPEVFVKQMMCFWVTVPMYQASLIITKAAILFQYLRIFVTPRMRLACYGLVAFLAIYGAWAFFTGWLVCVPVKKLWDDSVHGFCFNKKALWLSNSAIHIFTDILILLYPMPIVRSLQLPRPQKIALTAVFAVGVLVTVTSILRLQSLLIISQSTDPTYDNPPAAMWSAIECNVAIICACLPVMRPLISRLIPRIFSTRSNGSRSKPTNGYLNSIQRTQRAQPRTSVVGGTSDHYMVDLGTRGKSSTAESPERAELGEIMVTTVFSHESGRARPDDESSVRHLVAD</sequence>
<evidence type="ECO:0000256" key="7">
    <source>
        <dbReference type="SAM" id="Phobius"/>
    </source>
</evidence>
<evidence type="ECO:0000256" key="2">
    <source>
        <dbReference type="ARBA" id="ARBA00022692"/>
    </source>
</evidence>
<dbReference type="RefSeq" id="XP_022388804.1">
    <property type="nucleotide sequence ID" value="XM_022533787.1"/>
</dbReference>
<dbReference type="PANTHER" id="PTHR33048">
    <property type="entry name" value="PTH11-LIKE INTEGRAL MEMBRANE PROTEIN (AFU_ORTHOLOGUE AFUA_5G11245)"/>
    <property type="match status" value="1"/>
</dbReference>
<dbReference type="Pfam" id="PF20684">
    <property type="entry name" value="Fung_rhodopsin"/>
    <property type="match status" value="1"/>
</dbReference>
<evidence type="ECO:0000313" key="10">
    <source>
        <dbReference type="Proteomes" id="UP000179179"/>
    </source>
</evidence>
<keyword evidence="3 7" id="KW-1133">Transmembrane helix</keyword>
<dbReference type="Proteomes" id="UP000179179">
    <property type="component" value="Unassembled WGS sequence"/>
</dbReference>
<evidence type="ECO:0000256" key="3">
    <source>
        <dbReference type="ARBA" id="ARBA00022989"/>
    </source>
</evidence>
<feature type="transmembrane region" description="Helical" evidence="7">
    <location>
        <begin position="44"/>
        <end position="66"/>
    </location>
</feature>
<feature type="transmembrane region" description="Helical" evidence="7">
    <location>
        <begin position="187"/>
        <end position="210"/>
    </location>
</feature>
<dbReference type="InterPro" id="IPR052337">
    <property type="entry name" value="SAT4-like"/>
</dbReference>
<feature type="transmembrane region" description="Helical" evidence="7">
    <location>
        <begin position="262"/>
        <end position="281"/>
    </location>
</feature>
<dbReference type="EMBL" id="LYCR01000046">
    <property type="protein sequence ID" value="OGM45087.1"/>
    <property type="molecule type" value="Genomic_DNA"/>
</dbReference>
<keyword evidence="10" id="KW-1185">Reference proteome</keyword>
<feature type="compositionally biased region" description="Polar residues" evidence="6">
    <location>
        <begin position="296"/>
        <end position="326"/>
    </location>
</feature>
<accession>A0A1F8A080</accession>
<comment type="similarity">
    <text evidence="5">Belongs to the SAT4 family.</text>
</comment>
<comment type="caution">
    <text evidence="9">The sequence shown here is derived from an EMBL/GenBank/DDBJ whole genome shotgun (WGS) entry which is preliminary data.</text>
</comment>
<evidence type="ECO:0000259" key="8">
    <source>
        <dbReference type="Pfam" id="PF20684"/>
    </source>
</evidence>
<keyword evidence="4 7" id="KW-0472">Membrane</keyword>
<evidence type="ECO:0000313" key="9">
    <source>
        <dbReference type="EMBL" id="OGM45087.1"/>
    </source>
</evidence>
<evidence type="ECO:0000256" key="6">
    <source>
        <dbReference type="SAM" id="MobiDB-lite"/>
    </source>
</evidence>
<feature type="region of interest" description="Disordered" evidence="6">
    <location>
        <begin position="296"/>
        <end position="383"/>
    </location>
</feature>
<feature type="transmembrane region" description="Helical" evidence="7">
    <location>
        <begin position="145"/>
        <end position="167"/>
    </location>
</feature>
<dbReference type="GeneID" id="34450048"/>
<feature type="domain" description="Rhodopsin" evidence="8">
    <location>
        <begin position="28"/>
        <end position="287"/>
    </location>
</feature>
<protein>
    <recommendedName>
        <fullName evidence="8">Rhodopsin domain-containing protein</fullName>
    </recommendedName>
</protein>
<evidence type="ECO:0000256" key="4">
    <source>
        <dbReference type="ARBA" id="ARBA00023136"/>
    </source>
</evidence>
<evidence type="ECO:0000256" key="5">
    <source>
        <dbReference type="ARBA" id="ARBA00038359"/>
    </source>
</evidence>
<dbReference type="OrthoDB" id="444631at2759"/>
<dbReference type="AlphaFoldDB" id="A0A1F8A080"/>
<name>A0A1F8A080_9EURO</name>
<dbReference type="GO" id="GO:0016020">
    <property type="term" value="C:membrane"/>
    <property type="evidence" value="ECO:0007669"/>
    <property type="project" value="UniProtKB-SubCell"/>
</dbReference>
<feature type="transmembrane region" description="Helical" evidence="7">
    <location>
        <begin position="12"/>
        <end position="32"/>
    </location>
</feature>
<dbReference type="InterPro" id="IPR049326">
    <property type="entry name" value="Rhodopsin_dom_fungi"/>
</dbReference>